<organism evidence="1 2">
    <name type="scientific">Mycena alexandri</name>
    <dbReference type="NCBI Taxonomy" id="1745969"/>
    <lineage>
        <taxon>Eukaryota</taxon>
        <taxon>Fungi</taxon>
        <taxon>Dikarya</taxon>
        <taxon>Basidiomycota</taxon>
        <taxon>Agaricomycotina</taxon>
        <taxon>Agaricomycetes</taxon>
        <taxon>Agaricomycetidae</taxon>
        <taxon>Agaricales</taxon>
        <taxon>Marasmiineae</taxon>
        <taxon>Mycenaceae</taxon>
        <taxon>Mycena</taxon>
    </lineage>
</organism>
<comment type="caution">
    <text evidence="1">The sequence shown here is derived from an EMBL/GenBank/DDBJ whole genome shotgun (WGS) entry which is preliminary data.</text>
</comment>
<protein>
    <submittedName>
        <fullName evidence="1">Uncharacterized protein</fullName>
    </submittedName>
</protein>
<accession>A0AAD6WPW3</accession>
<dbReference type="Proteomes" id="UP001218188">
    <property type="component" value="Unassembled WGS sequence"/>
</dbReference>
<reference evidence="1" key="1">
    <citation type="submission" date="2023-03" db="EMBL/GenBank/DDBJ databases">
        <title>Massive genome expansion in bonnet fungi (Mycena s.s.) driven by repeated elements and novel gene families across ecological guilds.</title>
        <authorList>
            <consortium name="Lawrence Berkeley National Laboratory"/>
            <person name="Harder C.B."/>
            <person name="Miyauchi S."/>
            <person name="Viragh M."/>
            <person name="Kuo A."/>
            <person name="Thoen E."/>
            <person name="Andreopoulos B."/>
            <person name="Lu D."/>
            <person name="Skrede I."/>
            <person name="Drula E."/>
            <person name="Henrissat B."/>
            <person name="Morin E."/>
            <person name="Kohler A."/>
            <person name="Barry K."/>
            <person name="LaButti K."/>
            <person name="Morin E."/>
            <person name="Salamov A."/>
            <person name="Lipzen A."/>
            <person name="Mereny Z."/>
            <person name="Hegedus B."/>
            <person name="Baldrian P."/>
            <person name="Stursova M."/>
            <person name="Weitz H."/>
            <person name="Taylor A."/>
            <person name="Grigoriev I.V."/>
            <person name="Nagy L.G."/>
            <person name="Martin F."/>
            <person name="Kauserud H."/>
        </authorList>
    </citation>
    <scope>NUCLEOTIDE SEQUENCE</scope>
    <source>
        <strain evidence="1">CBHHK200</strain>
    </source>
</reference>
<evidence type="ECO:0000313" key="2">
    <source>
        <dbReference type="Proteomes" id="UP001218188"/>
    </source>
</evidence>
<evidence type="ECO:0000313" key="1">
    <source>
        <dbReference type="EMBL" id="KAJ7022673.1"/>
    </source>
</evidence>
<dbReference type="AlphaFoldDB" id="A0AAD6WPW3"/>
<proteinExistence type="predicted"/>
<gene>
    <name evidence="1" type="ORF">C8F04DRAFT_234507</name>
</gene>
<dbReference type="EMBL" id="JARJCM010000205">
    <property type="protein sequence ID" value="KAJ7022673.1"/>
    <property type="molecule type" value="Genomic_DNA"/>
</dbReference>
<name>A0AAD6WPW3_9AGAR</name>
<sequence length="255" mass="28569">MGVHSSENALPAAVYRVFIDESHAHAMDTPRDVAFTVDEGSYIVRWTAKNGKNYRKPAQIPVGSNYARLGRFMDSNKSTLTTFGPGFSYFSFSRTGCSWQNIPPALEENIQNCMNVRRPACVALGVEGTYIVIFDDGTVTFNLQGMYPEAETIIQNRAKRNGLKYIALSPFRAGHHYAVCRDGSSHWKLPASWKEQVTAVSKGIRTVAQKTTSSASSRKTHKVGWKEGLEIVSRRQMIQQFLRSYLTFVVVCWIG</sequence>
<keyword evidence="2" id="KW-1185">Reference proteome</keyword>